<protein>
    <submittedName>
        <fullName evidence="3">DUF512 domain-containing protein</fullName>
    </submittedName>
</protein>
<dbReference type="AlphaFoldDB" id="A0A0N4XQ96"/>
<reference evidence="3" key="1">
    <citation type="submission" date="2017-02" db="UniProtKB">
        <authorList>
            <consortium name="WormBaseParasite"/>
        </authorList>
    </citation>
    <scope>IDENTIFICATION</scope>
</reference>
<sequence>MAFAECSADARPPLVICVKLDMTGGDLERLVAESGWIEGRDYIHFS</sequence>
<evidence type="ECO:0000313" key="3">
    <source>
        <dbReference type="WBParaSite" id="NBR_0000469801-mRNA-1"/>
    </source>
</evidence>
<name>A0A0N4XQ96_NIPBR</name>
<dbReference type="Proteomes" id="UP000271162">
    <property type="component" value="Unassembled WGS sequence"/>
</dbReference>
<gene>
    <name evidence="1" type="ORF">NBR_LOCUS4699</name>
</gene>
<evidence type="ECO:0000313" key="2">
    <source>
        <dbReference type="Proteomes" id="UP000271162"/>
    </source>
</evidence>
<dbReference type="STRING" id="27835.A0A0N4XQ96"/>
<accession>A0A0N4XQ96</accession>
<proteinExistence type="predicted"/>
<dbReference type="WBParaSite" id="NBR_0000469801-mRNA-1">
    <property type="protein sequence ID" value="NBR_0000469801-mRNA-1"/>
    <property type="gene ID" value="NBR_0000469801"/>
</dbReference>
<reference evidence="1 2" key="2">
    <citation type="submission" date="2018-11" db="EMBL/GenBank/DDBJ databases">
        <authorList>
            <consortium name="Pathogen Informatics"/>
        </authorList>
    </citation>
    <scope>NUCLEOTIDE SEQUENCE [LARGE SCALE GENOMIC DNA]</scope>
</reference>
<dbReference type="EMBL" id="UYSL01009338">
    <property type="protein sequence ID" value="VDL68288.1"/>
    <property type="molecule type" value="Genomic_DNA"/>
</dbReference>
<keyword evidence="2" id="KW-1185">Reference proteome</keyword>
<evidence type="ECO:0000313" key="1">
    <source>
        <dbReference type="EMBL" id="VDL68288.1"/>
    </source>
</evidence>
<organism evidence="3">
    <name type="scientific">Nippostrongylus brasiliensis</name>
    <name type="common">Rat hookworm</name>
    <dbReference type="NCBI Taxonomy" id="27835"/>
    <lineage>
        <taxon>Eukaryota</taxon>
        <taxon>Metazoa</taxon>
        <taxon>Ecdysozoa</taxon>
        <taxon>Nematoda</taxon>
        <taxon>Chromadorea</taxon>
        <taxon>Rhabditida</taxon>
        <taxon>Rhabditina</taxon>
        <taxon>Rhabditomorpha</taxon>
        <taxon>Strongyloidea</taxon>
        <taxon>Heligmosomidae</taxon>
        <taxon>Nippostrongylus</taxon>
    </lineage>
</organism>